<evidence type="ECO:0000256" key="6">
    <source>
        <dbReference type="SAM" id="Phobius"/>
    </source>
</evidence>
<evidence type="ECO:0000313" key="8">
    <source>
        <dbReference type="Proteomes" id="UP000023152"/>
    </source>
</evidence>
<accession>X6NNR3</accession>
<dbReference type="GO" id="GO:0005789">
    <property type="term" value="C:endoplasmic reticulum membrane"/>
    <property type="evidence" value="ECO:0007669"/>
    <property type="project" value="TreeGrafter"/>
</dbReference>
<feature type="transmembrane region" description="Helical" evidence="6">
    <location>
        <begin position="89"/>
        <end position="112"/>
    </location>
</feature>
<dbReference type="GO" id="GO:0046964">
    <property type="term" value="F:3'-phosphoadenosine 5'-phosphosulfate transmembrane transporter activity"/>
    <property type="evidence" value="ECO:0007669"/>
    <property type="project" value="TreeGrafter"/>
</dbReference>
<keyword evidence="5 6" id="KW-0472">Membrane</keyword>
<dbReference type="Pfam" id="PF08449">
    <property type="entry name" value="UAA"/>
    <property type="match status" value="1"/>
</dbReference>
<dbReference type="PANTHER" id="PTHR10778:SF13">
    <property type="entry name" value="ADENOSINE 3'-PHOSPHO 5'-PHOSPHOSULFATE TRANSPORTER 1"/>
    <property type="match status" value="1"/>
</dbReference>
<organism evidence="7 8">
    <name type="scientific">Reticulomyxa filosa</name>
    <dbReference type="NCBI Taxonomy" id="46433"/>
    <lineage>
        <taxon>Eukaryota</taxon>
        <taxon>Sar</taxon>
        <taxon>Rhizaria</taxon>
        <taxon>Retaria</taxon>
        <taxon>Foraminifera</taxon>
        <taxon>Monothalamids</taxon>
        <taxon>Reticulomyxidae</taxon>
        <taxon>Reticulomyxa</taxon>
    </lineage>
</organism>
<evidence type="ECO:0000256" key="1">
    <source>
        <dbReference type="ARBA" id="ARBA00004141"/>
    </source>
</evidence>
<gene>
    <name evidence="7" type="ORF">RFI_09244</name>
</gene>
<proteinExistence type="predicted"/>
<feature type="transmembrane region" description="Helical" evidence="6">
    <location>
        <begin position="6"/>
        <end position="25"/>
    </location>
</feature>
<dbReference type="PANTHER" id="PTHR10778">
    <property type="entry name" value="SOLUTE CARRIER FAMILY 35 MEMBER B"/>
    <property type="match status" value="1"/>
</dbReference>
<dbReference type="GO" id="GO:0000139">
    <property type="term" value="C:Golgi membrane"/>
    <property type="evidence" value="ECO:0007669"/>
    <property type="project" value="TreeGrafter"/>
</dbReference>
<feature type="transmembrane region" description="Helical" evidence="6">
    <location>
        <begin position="133"/>
        <end position="154"/>
    </location>
</feature>
<name>X6NNR3_RETFI</name>
<sequence length="180" mass="20444">MGWYFYLGLVLVSGYALTDAFTSNWQQKVFHETKVSSFEMMQGTNAVTFAVSVIFALPSIPEILEFYVAHPLIISHSLMVGLTAGFGNLYMYSFFALQYLHKYFGFICFFFFEKKKKKGQILIYFTVENFGAVKLATVMTTRMVVSVLLSIIYYGHPVSMTGVLGMFITFGGLFYGILFK</sequence>
<evidence type="ECO:0000256" key="5">
    <source>
        <dbReference type="ARBA" id="ARBA00023136"/>
    </source>
</evidence>
<dbReference type="EMBL" id="ASPP01006979">
    <property type="protein sequence ID" value="ETO27890.1"/>
    <property type="molecule type" value="Genomic_DNA"/>
</dbReference>
<feature type="transmembrane region" description="Helical" evidence="6">
    <location>
        <begin position="46"/>
        <end position="69"/>
    </location>
</feature>
<dbReference type="AlphaFoldDB" id="X6NNR3"/>
<evidence type="ECO:0000256" key="3">
    <source>
        <dbReference type="ARBA" id="ARBA00022692"/>
    </source>
</evidence>
<evidence type="ECO:0000313" key="7">
    <source>
        <dbReference type="EMBL" id="ETO27890.1"/>
    </source>
</evidence>
<keyword evidence="3 6" id="KW-0812">Transmembrane</keyword>
<comment type="subcellular location">
    <subcellularLocation>
        <location evidence="1">Membrane</location>
        <topology evidence="1">Multi-pass membrane protein</topology>
    </subcellularLocation>
</comment>
<dbReference type="OrthoDB" id="10035043at2759"/>
<protein>
    <submittedName>
        <fullName evidence="7">Uncharacterized protein</fullName>
    </submittedName>
</protein>
<dbReference type="InterPro" id="IPR013657">
    <property type="entry name" value="SCL35B1-4/HUT1"/>
</dbReference>
<keyword evidence="2" id="KW-0813">Transport</keyword>
<keyword evidence="4 6" id="KW-1133">Transmembrane helix</keyword>
<evidence type="ECO:0000256" key="2">
    <source>
        <dbReference type="ARBA" id="ARBA00022448"/>
    </source>
</evidence>
<dbReference type="Proteomes" id="UP000023152">
    <property type="component" value="Unassembled WGS sequence"/>
</dbReference>
<comment type="caution">
    <text evidence="7">The sequence shown here is derived from an EMBL/GenBank/DDBJ whole genome shotgun (WGS) entry which is preliminary data.</text>
</comment>
<dbReference type="OMA" id="WHEHIDT"/>
<evidence type="ECO:0000256" key="4">
    <source>
        <dbReference type="ARBA" id="ARBA00022989"/>
    </source>
</evidence>
<reference evidence="7 8" key="1">
    <citation type="journal article" date="2013" name="Curr. Biol.">
        <title>The Genome of the Foraminiferan Reticulomyxa filosa.</title>
        <authorList>
            <person name="Glockner G."/>
            <person name="Hulsmann N."/>
            <person name="Schleicher M."/>
            <person name="Noegel A.A."/>
            <person name="Eichinger L."/>
            <person name="Gallinger C."/>
            <person name="Pawlowski J."/>
            <person name="Sierra R."/>
            <person name="Euteneuer U."/>
            <person name="Pillet L."/>
            <person name="Moustafa A."/>
            <person name="Platzer M."/>
            <person name="Groth M."/>
            <person name="Szafranski K."/>
            <person name="Schliwa M."/>
        </authorList>
    </citation>
    <scope>NUCLEOTIDE SEQUENCE [LARGE SCALE GENOMIC DNA]</scope>
</reference>
<keyword evidence="8" id="KW-1185">Reference proteome</keyword>
<feature type="transmembrane region" description="Helical" evidence="6">
    <location>
        <begin position="160"/>
        <end position="179"/>
    </location>
</feature>